<dbReference type="Proteomes" id="UP000823900">
    <property type="component" value="Unassembled WGS sequence"/>
</dbReference>
<dbReference type="Pfam" id="PF12773">
    <property type="entry name" value="DZR"/>
    <property type="match status" value="1"/>
</dbReference>
<evidence type="ECO:0000256" key="1">
    <source>
        <dbReference type="SAM" id="Phobius"/>
    </source>
</evidence>
<comment type="caution">
    <text evidence="3">The sequence shown here is derived from an EMBL/GenBank/DDBJ whole genome shotgun (WGS) entry which is preliminary data.</text>
</comment>
<dbReference type="AlphaFoldDB" id="A0A9D2KND4"/>
<keyword evidence="1" id="KW-1133">Transmembrane helix</keyword>
<feature type="domain" description="DZANK-type" evidence="2">
    <location>
        <begin position="206"/>
        <end position="262"/>
    </location>
</feature>
<organism evidence="3 4">
    <name type="scientific">Candidatus Lachnoclostridium stercoravium</name>
    <dbReference type="NCBI Taxonomy" id="2838633"/>
    <lineage>
        <taxon>Bacteria</taxon>
        <taxon>Bacillati</taxon>
        <taxon>Bacillota</taxon>
        <taxon>Clostridia</taxon>
        <taxon>Lachnospirales</taxon>
        <taxon>Lachnospiraceae</taxon>
    </lineage>
</organism>
<protein>
    <submittedName>
        <fullName evidence="3">Zinc ribbon domain-containing protein</fullName>
    </submittedName>
</protein>
<keyword evidence="1" id="KW-0812">Transmembrane</keyword>
<name>A0A9D2KND4_9FIRM</name>
<evidence type="ECO:0000313" key="4">
    <source>
        <dbReference type="Proteomes" id="UP000823900"/>
    </source>
</evidence>
<gene>
    <name evidence="3" type="ORF">IAA07_12015</name>
</gene>
<accession>A0A9D2KND4</accession>
<dbReference type="InterPro" id="IPR025874">
    <property type="entry name" value="DZR"/>
</dbReference>
<evidence type="ECO:0000259" key="2">
    <source>
        <dbReference type="Pfam" id="PF12773"/>
    </source>
</evidence>
<feature type="transmembrane region" description="Helical" evidence="1">
    <location>
        <begin position="21"/>
        <end position="39"/>
    </location>
</feature>
<feature type="transmembrane region" description="Helical" evidence="1">
    <location>
        <begin position="45"/>
        <end position="67"/>
    </location>
</feature>
<reference evidence="3" key="1">
    <citation type="journal article" date="2021" name="PeerJ">
        <title>Extensive microbial diversity within the chicken gut microbiome revealed by metagenomics and culture.</title>
        <authorList>
            <person name="Gilroy R."/>
            <person name="Ravi A."/>
            <person name="Getino M."/>
            <person name="Pursley I."/>
            <person name="Horton D.L."/>
            <person name="Alikhan N.F."/>
            <person name="Baker D."/>
            <person name="Gharbi K."/>
            <person name="Hall N."/>
            <person name="Watson M."/>
            <person name="Adriaenssens E.M."/>
            <person name="Foster-Nyarko E."/>
            <person name="Jarju S."/>
            <person name="Secka A."/>
            <person name="Antonio M."/>
            <person name="Oren A."/>
            <person name="Chaudhuri R.R."/>
            <person name="La Ragione R."/>
            <person name="Hildebrand F."/>
            <person name="Pallen M.J."/>
        </authorList>
    </citation>
    <scope>NUCLEOTIDE SEQUENCE</scope>
    <source>
        <strain evidence="3">CHK178-16964</strain>
    </source>
</reference>
<proteinExistence type="predicted"/>
<evidence type="ECO:0000313" key="3">
    <source>
        <dbReference type="EMBL" id="HJA72277.1"/>
    </source>
</evidence>
<dbReference type="EMBL" id="DWZA01000101">
    <property type="protein sequence ID" value="HJA72277.1"/>
    <property type="molecule type" value="Genomic_DNA"/>
</dbReference>
<reference evidence="3" key="2">
    <citation type="submission" date="2021-04" db="EMBL/GenBank/DDBJ databases">
        <authorList>
            <person name="Gilroy R."/>
        </authorList>
    </citation>
    <scope>NUCLEOTIDE SEQUENCE</scope>
    <source>
        <strain evidence="3">CHK178-16964</strain>
    </source>
</reference>
<sequence>MNKEQPRYLSSPAPLDDGGRTYNIIYIAAAVIIGGIGFFNGGLGAAGGGVFLGLALGYIVKSFLVNIKWYRLRDIKFALPYPVQSQLLVQRLISQLTPMGMTVEMDTDGKPVISYQKVIYDVVFNDDGTFTLWWRKSFLRAVFCIDILTIIPNYRKAVVGMGIIAYYIQQASMEQSGKAPAPGGSEVWGAAAGSGIQASAPMGKICPNCGAPLADGVKFCGSCGSPVPAQEVRQELDQQPLKKCPNCGSEYQEGTKFCGSCGAKLV</sequence>
<keyword evidence="1" id="KW-0472">Membrane</keyword>